<dbReference type="EMBL" id="CM044702">
    <property type="protein sequence ID" value="KAI5676141.1"/>
    <property type="molecule type" value="Genomic_DNA"/>
</dbReference>
<name>A0ACC0BTZ4_CATRO</name>
<sequence>MSNEARILCSDGLRIFNILYVQAILDKYILKRWTKDIDLSLGSSSVGDLGKVSKKDIVGYSAWRREMLRQFSDLISGSELNINSREYVEEGFRMMKDKIASEVGPYYVNNSENEVGPSNIKEPIGRRAKGECNIRKKSVVEKKCNQARGARKSALMYASRIKTTV</sequence>
<accession>A0ACC0BTZ4</accession>
<protein>
    <submittedName>
        <fullName evidence="1">Uncharacterized protein</fullName>
    </submittedName>
</protein>
<evidence type="ECO:0000313" key="1">
    <source>
        <dbReference type="EMBL" id="KAI5676141.1"/>
    </source>
</evidence>
<comment type="caution">
    <text evidence="1">The sequence shown here is derived from an EMBL/GenBank/DDBJ whole genome shotgun (WGS) entry which is preliminary data.</text>
</comment>
<proteinExistence type="predicted"/>
<dbReference type="Proteomes" id="UP001060085">
    <property type="component" value="Linkage Group LG02"/>
</dbReference>
<keyword evidence="2" id="KW-1185">Reference proteome</keyword>
<reference evidence="2" key="1">
    <citation type="journal article" date="2023" name="Nat. Plants">
        <title>Single-cell RNA sequencing provides a high-resolution roadmap for understanding the multicellular compartmentation of specialized metabolism.</title>
        <authorList>
            <person name="Sun S."/>
            <person name="Shen X."/>
            <person name="Li Y."/>
            <person name="Li Y."/>
            <person name="Wang S."/>
            <person name="Li R."/>
            <person name="Zhang H."/>
            <person name="Shen G."/>
            <person name="Guo B."/>
            <person name="Wei J."/>
            <person name="Xu J."/>
            <person name="St-Pierre B."/>
            <person name="Chen S."/>
            <person name="Sun C."/>
        </authorList>
    </citation>
    <scope>NUCLEOTIDE SEQUENCE [LARGE SCALE GENOMIC DNA]</scope>
</reference>
<evidence type="ECO:0000313" key="2">
    <source>
        <dbReference type="Proteomes" id="UP001060085"/>
    </source>
</evidence>
<organism evidence="1 2">
    <name type="scientific">Catharanthus roseus</name>
    <name type="common">Madagascar periwinkle</name>
    <name type="synonym">Vinca rosea</name>
    <dbReference type="NCBI Taxonomy" id="4058"/>
    <lineage>
        <taxon>Eukaryota</taxon>
        <taxon>Viridiplantae</taxon>
        <taxon>Streptophyta</taxon>
        <taxon>Embryophyta</taxon>
        <taxon>Tracheophyta</taxon>
        <taxon>Spermatophyta</taxon>
        <taxon>Magnoliopsida</taxon>
        <taxon>eudicotyledons</taxon>
        <taxon>Gunneridae</taxon>
        <taxon>Pentapetalae</taxon>
        <taxon>asterids</taxon>
        <taxon>lamiids</taxon>
        <taxon>Gentianales</taxon>
        <taxon>Apocynaceae</taxon>
        <taxon>Rauvolfioideae</taxon>
        <taxon>Vinceae</taxon>
        <taxon>Catharanthinae</taxon>
        <taxon>Catharanthus</taxon>
    </lineage>
</organism>
<gene>
    <name evidence="1" type="ORF">M9H77_07091</name>
</gene>